<dbReference type="Proteomes" id="UP001292094">
    <property type="component" value="Unassembled WGS sequence"/>
</dbReference>
<evidence type="ECO:0000313" key="1">
    <source>
        <dbReference type="EMBL" id="KAK4297677.1"/>
    </source>
</evidence>
<evidence type="ECO:0000313" key="2">
    <source>
        <dbReference type="Proteomes" id="UP001292094"/>
    </source>
</evidence>
<proteinExistence type="predicted"/>
<gene>
    <name evidence="1" type="ORF">Pmani_029917</name>
</gene>
<name>A0AAE1TU09_9EUCA</name>
<sequence length="100" mass="11620">MPSLLPELVVAKLTGLPPVESYCDVRYHQRRTTPPCFGNVSDTTWYNCIPILRSSCLSQEYLPPRSKHDLTLRPSLLSPVKKTYVWTTHPQRRNYCLQRC</sequence>
<organism evidence="1 2">
    <name type="scientific">Petrolisthes manimaculis</name>
    <dbReference type="NCBI Taxonomy" id="1843537"/>
    <lineage>
        <taxon>Eukaryota</taxon>
        <taxon>Metazoa</taxon>
        <taxon>Ecdysozoa</taxon>
        <taxon>Arthropoda</taxon>
        <taxon>Crustacea</taxon>
        <taxon>Multicrustacea</taxon>
        <taxon>Malacostraca</taxon>
        <taxon>Eumalacostraca</taxon>
        <taxon>Eucarida</taxon>
        <taxon>Decapoda</taxon>
        <taxon>Pleocyemata</taxon>
        <taxon>Anomura</taxon>
        <taxon>Galatheoidea</taxon>
        <taxon>Porcellanidae</taxon>
        <taxon>Petrolisthes</taxon>
    </lineage>
</organism>
<keyword evidence="2" id="KW-1185">Reference proteome</keyword>
<comment type="caution">
    <text evidence="1">The sequence shown here is derived from an EMBL/GenBank/DDBJ whole genome shotgun (WGS) entry which is preliminary data.</text>
</comment>
<protein>
    <submittedName>
        <fullName evidence="1">Uncharacterized protein</fullName>
    </submittedName>
</protein>
<dbReference type="AlphaFoldDB" id="A0AAE1TU09"/>
<reference evidence="1" key="1">
    <citation type="submission" date="2023-11" db="EMBL/GenBank/DDBJ databases">
        <title>Genome assemblies of two species of porcelain crab, Petrolisthes cinctipes and Petrolisthes manimaculis (Anomura: Porcellanidae).</title>
        <authorList>
            <person name="Angst P."/>
        </authorList>
    </citation>
    <scope>NUCLEOTIDE SEQUENCE</scope>
    <source>
        <strain evidence="1">PB745_02</strain>
        <tissue evidence="1">Gill</tissue>
    </source>
</reference>
<dbReference type="EMBL" id="JAWZYT010003588">
    <property type="protein sequence ID" value="KAK4297677.1"/>
    <property type="molecule type" value="Genomic_DNA"/>
</dbReference>
<accession>A0AAE1TU09</accession>